<evidence type="ECO:0000313" key="9">
    <source>
        <dbReference type="RefSeq" id="XP_006823441.1"/>
    </source>
</evidence>
<keyword evidence="6" id="KW-0732">Signal</keyword>
<gene>
    <name evidence="9" type="primary">LOC102809071</name>
</gene>
<dbReference type="InterPro" id="IPR002889">
    <property type="entry name" value="WSC_carb-bd"/>
</dbReference>
<evidence type="ECO:0000256" key="3">
    <source>
        <dbReference type="ARBA" id="ARBA00022525"/>
    </source>
</evidence>
<keyword evidence="8" id="KW-1185">Reference proteome</keyword>
<reference evidence="9" key="1">
    <citation type="submission" date="2025-08" db="UniProtKB">
        <authorList>
            <consortium name="RefSeq"/>
        </authorList>
    </citation>
    <scope>IDENTIFICATION</scope>
    <source>
        <tissue evidence="9">Testes</tissue>
    </source>
</reference>
<feature type="region of interest" description="Disordered" evidence="5">
    <location>
        <begin position="709"/>
        <end position="728"/>
    </location>
</feature>
<comment type="subcellular location">
    <subcellularLocation>
        <location evidence="1">Secreted</location>
    </subcellularLocation>
</comment>
<dbReference type="RefSeq" id="XP_006823441.1">
    <property type="nucleotide sequence ID" value="XM_006823378.1"/>
</dbReference>
<feature type="domain" description="WSC" evidence="7">
    <location>
        <begin position="526"/>
        <end position="614"/>
    </location>
</feature>
<evidence type="ECO:0000256" key="2">
    <source>
        <dbReference type="ARBA" id="ARBA00010701"/>
    </source>
</evidence>
<evidence type="ECO:0000256" key="1">
    <source>
        <dbReference type="ARBA" id="ARBA00004613"/>
    </source>
</evidence>
<comment type="similarity">
    <text evidence="2 4">Belongs to the AB hydrolase superfamily. Lipase family.</text>
</comment>
<protein>
    <submittedName>
        <fullName evidence="9">Uncharacterized protein LOC102809071</fullName>
    </submittedName>
</protein>
<name>A0ABM0MTV0_SACKO</name>
<evidence type="ECO:0000256" key="6">
    <source>
        <dbReference type="SAM" id="SignalP"/>
    </source>
</evidence>
<accession>A0ABM0MTV0</accession>
<evidence type="ECO:0000256" key="5">
    <source>
        <dbReference type="SAM" id="MobiDB-lite"/>
    </source>
</evidence>
<dbReference type="SMART" id="SM00321">
    <property type="entry name" value="WSC"/>
    <property type="match status" value="2"/>
</dbReference>
<dbReference type="PROSITE" id="PS51212">
    <property type="entry name" value="WSC"/>
    <property type="match status" value="2"/>
</dbReference>
<dbReference type="PRINTS" id="PR00821">
    <property type="entry name" value="TAGLIPASE"/>
</dbReference>
<dbReference type="InterPro" id="IPR000734">
    <property type="entry name" value="TAG_lipase"/>
</dbReference>
<dbReference type="Pfam" id="PF00151">
    <property type="entry name" value="Lipase"/>
    <property type="match status" value="1"/>
</dbReference>
<dbReference type="PANTHER" id="PTHR11610">
    <property type="entry name" value="LIPASE"/>
    <property type="match status" value="1"/>
</dbReference>
<dbReference type="Gene3D" id="3.40.50.1820">
    <property type="entry name" value="alpha/beta hydrolase"/>
    <property type="match status" value="1"/>
</dbReference>
<dbReference type="GeneID" id="102809071"/>
<evidence type="ECO:0000256" key="4">
    <source>
        <dbReference type="RuleBase" id="RU004262"/>
    </source>
</evidence>
<feature type="chain" id="PRO_5047197140" evidence="6">
    <location>
        <begin position="23"/>
        <end position="968"/>
    </location>
</feature>
<proteinExistence type="inferred from homology"/>
<feature type="domain" description="WSC" evidence="7">
    <location>
        <begin position="430"/>
        <end position="525"/>
    </location>
</feature>
<evidence type="ECO:0000259" key="7">
    <source>
        <dbReference type="PROSITE" id="PS51212"/>
    </source>
</evidence>
<feature type="signal peptide" evidence="6">
    <location>
        <begin position="1"/>
        <end position="22"/>
    </location>
</feature>
<organism evidence="8 9">
    <name type="scientific">Saccoglossus kowalevskii</name>
    <name type="common">Acorn worm</name>
    <dbReference type="NCBI Taxonomy" id="10224"/>
    <lineage>
        <taxon>Eukaryota</taxon>
        <taxon>Metazoa</taxon>
        <taxon>Hemichordata</taxon>
        <taxon>Enteropneusta</taxon>
        <taxon>Harrimaniidae</taxon>
        <taxon>Saccoglossus</taxon>
    </lineage>
</organism>
<dbReference type="InterPro" id="IPR029058">
    <property type="entry name" value="AB_hydrolase_fold"/>
</dbReference>
<dbReference type="Pfam" id="PF01822">
    <property type="entry name" value="WSC"/>
    <property type="match status" value="2"/>
</dbReference>
<keyword evidence="3" id="KW-0964">Secreted</keyword>
<dbReference type="InterPro" id="IPR013818">
    <property type="entry name" value="Lipase"/>
</dbReference>
<evidence type="ECO:0000313" key="8">
    <source>
        <dbReference type="Proteomes" id="UP000694865"/>
    </source>
</evidence>
<dbReference type="CDD" id="cd00707">
    <property type="entry name" value="Pancreat_lipase_like"/>
    <property type="match status" value="1"/>
</dbReference>
<dbReference type="SUPFAM" id="SSF53474">
    <property type="entry name" value="alpha/beta-Hydrolases"/>
    <property type="match status" value="1"/>
</dbReference>
<sequence>MCATLLLALVVVYSDCIRAVQGDTSCIALSGTCQEDNIICNNGDYQTGLCSGHAHRRCCVPGPDHQCLSLGGTCQNDDLFCAGNFTSNLCGGIATRRCCVPPEPCANYNVDGDIERFCAGNFQVVPEQNIEVTFRLYTRATPDGDIVTQPTRQLHGSYIQGMPTKFIVHGYRDKATKPWVTDMVKELLEVDNCNVITVDWHEAAKTIPNRSTYNQASSNTRIVASWVKRFIAFLKISVGDTVFTDIHLIGHSLGSQICGMVGKWITDKTCGGQPCRISRITALDPARPNFLEPTGNNRPPSQYCVQRGDAMFVDVIHTDATEEKDESDSITNTFGIFRALGDADFYPNGGNKQPGCNVYCDHGRAVELFTASINSRCSFIADTCNTLGALRAESCTICTSPPCQRMGYHASPTHTPSMYFLTTTSKEPFCAHTLGCYEDRSLSPDMDHKSSSVITSVDICLSYCRARAYMYAGLQYTSSQLSCWCGDTYGKYGEVDASKCTHKCRDSVKGITCGGHLHNSVYETGYIGCVDSSAFSVMEKWTEPNTICPHYCLAKCTKEGYEYAGLSKGDTCSCGNDQQFSNLVSRSRCLTACTGRSDGVVCGGGTEMAVIRTGIESTCIQLALEGDCDFFKCFSERHSTCSKYDIGGVLYSRCQGLAQSIRYILSDRKEIFKCVALKMLAEYKQLEQTYSTTKCKQMYKDGKKHYKSCAKEPNQSNKRRSASSEENSFFDRLKDSDNLDDYKASIDDLIAAVESDPESLLLEFMQEEVEELTLYFHRSGFHTHDDVLQTMVDAIEMKMVEGASSINSKSSSGDSCEDLATGGNCAFFDCFEKRFPCGPSGFALSFGKIYCEQENKYKNYLKATGGISMQSVQTCVMNAILTEYQKDENTCKGIELTMIAAYRDCYGQYLNCDFVRDNQFQLTNIYALPQLSSTTLQDVAKSLVVTTLCDNHGSTLYSIIDNVKFLIN</sequence>
<dbReference type="Proteomes" id="UP000694865">
    <property type="component" value="Unplaced"/>
</dbReference>
<dbReference type="InterPro" id="IPR033906">
    <property type="entry name" value="Lipase_N"/>
</dbReference>